<feature type="region of interest" description="Disordered" evidence="2">
    <location>
        <begin position="324"/>
        <end position="441"/>
    </location>
</feature>
<sequence length="1247" mass="138289">MDDSTINPLLLTSSAHLENVEQLIRNLEKQTLDLDNFEDILSNRNRQELITKSFTAVSSTAMGIDDAPEDNFLLKSISLTNTGELLNNENLSMDSLFNQRDIFENDDAKKQQTPPVEQSLLMDQDGGFTWDDQYDTRANYRLTFSTDKAQHIDPKLGKSHKHKHHHHHHQHRHRSTDFQTASMLSDDGIPSNVANNMNDWSMRSSLNALEQSMEQEDQKPTPTTGIAHQQTAFIRSQSHPTSFSPQQQLPTNTASNTSPNSSTTSSSSSASWKRMKDSQRTTSGIETKETRPQSPLSLYKIFQQKSQSTAATSTNTPRSAFQFYRQQSDSVVPNDPDNMTISGERMMPEKSRASYQQKQVPRLDRPSSSQVNSGTDQAIQTSIFLDSTSNSQMNSRFQPTPTIPPKSESYDYLSTNTDSQSSNHLNVPSRPSPFPNSSSSIHKSLPDLAFISQYSKELPRSRTASPSPLSANTPVPSSSTTNPTYASSSSTVSQQEPERPRTLKAIKRYKNSKHSTEPLGVFYSPQLRKTFAAVPASAVINGSSEAPTVIKMKLPPPQSYPIKQQQASTLKSCLKHGSRASSCDIQAMLQDRKSPAPTLVIPEPASNQDSSPSSKRRSSEADMLSNRSNNLWPSDTVTTGSSNDLNHYVLPDYTHGRRSDHDLMLLQQNQTKKSVSFSENIAKHLMSPCNPAIKFDPAPEIFVDDTDTAVNDELAMALHGDKDSLARRPTARYGEMRRCQTDIIVVDRIHHLHSFTESPPNEFNFQETDSLAPDPEDEDDQTIMERTHVNIIPDTNEPTPSTPATTTTTVDEAKSIDGAMTASNDKENKTPEQSMIMNASTVTLVPTNDPTLNGFIERTVLIVKRVFEIKLSGKSFFLANESNSGLDKLLKDDLCTLLRDILEHGLKPQAKDVPSAKQLNIWKIVEIIIDQGSSLQVFHEVRKIAQNASPYWLYKFQAFIFSLLNKNELINWLYHFMKQKEILQRYYQPREALILVASESTFKLFDRIMVQLEKLSPLAFRLVYKPDPIPPEVNEQLNTSIMTMSSTKNSARDWVMTISRRASRNFTQPIIQPTSPTTAAAATTATTNTATNSQSNDNFRSTLSRKINSLFTKTNTAPTPQQRKTSSAVTAKLPSSKPQTTGTASPATARRPRLSNVFANASAAATTNKPVIVSAPKSTNGARTGAMRRGMSPSVVIAPSPPPTVTTTGTTPSSTTTATFQSKIPRPSLNVDKPKSARYRSTAVPPK</sequence>
<protein>
    <recommendedName>
        <fullName evidence="3">RUN domain-containing protein</fullName>
    </recommendedName>
</protein>
<dbReference type="Proteomes" id="UP000663852">
    <property type="component" value="Unassembled WGS sequence"/>
</dbReference>
<accession>A0A814B674</accession>
<dbReference type="Pfam" id="PF02759">
    <property type="entry name" value="RUN"/>
    <property type="match status" value="1"/>
</dbReference>
<feature type="region of interest" description="Disordered" evidence="2">
    <location>
        <begin position="235"/>
        <end position="296"/>
    </location>
</feature>
<proteinExistence type="predicted"/>
<feature type="region of interest" description="Disordered" evidence="2">
    <location>
        <begin position="154"/>
        <end position="198"/>
    </location>
</feature>
<feature type="region of interest" description="Disordered" evidence="2">
    <location>
        <begin position="1111"/>
        <end position="1153"/>
    </location>
</feature>
<organism evidence="5 7">
    <name type="scientific">Adineta ricciae</name>
    <name type="common">Rotifer</name>
    <dbReference type="NCBI Taxonomy" id="249248"/>
    <lineage>
        <taxon>Eukaryota</taxon>
        <taxon>Metazoa</taxon>
        <taxon>Spiralia</taxon>
        <taxon>Gnathifera</taxon>
        <taxon>Rotifera</taxon>
        <taxon>Eurotatoria</taxon>
        <taxon>Bdelloidea</taxon>
        <taxon>Adinetida</taxon>
        <taxon>Adinetidae</taxon>
        <taxon>Adineta</taxon>
    </lineage>
</organism>
<dbReference type="EMBL" id="CAJNOR010000362">
    <property type="protein sequence ID" value="CAF0891527.1"/>
    <property type="molecule type" value="Genomic_DNA"/>
</dbReference>
<dbReference type="AlphaFoldDB" id="A0A814B674"/>
<name>A0A814B674_ADIRI</name>
<evidence type="ECO:0000259" key="3">
    <source>
        <dbReference type="PROSITE" id="PS50826"/>
    </source>
</evidence>
<feature type="region of interest" description="Disordered" evidence="2">
    <location>
        <begin position="1192"/>
        <end position="1247"/>
    </location>
</feature>
<gene>
    <name evidence="5" type="ORF">EDS130_LOCUS10852</name>
    <name evidence="4" type="ORF">XAT740_LOCUS7535</name>
</gene>
<dbReference type="GO" id="GO:0031410">
    <property type="term" value="C:cytoplasmic vesicle"/>
    <property type="evidence" value="ECO:0007669"/>
    <property type="project" value="TreeGrafter"/>
</dbReference>
<feature type="compositionally biased region" description="Polar residues" evidence="2">
    <location>
        <begin position="1111"/>
        <end position="1129"/>
    </location>
</feature>
<comment type="caution">
    <text evidence="5">The sequence shown here is derived from an EMBL/GenBank/DDBJ whole genome shotgun (WGS) entry which is preliminary data.</text>
</comment>
<feature type="region of interest" description="Disordered" evidence="2">
    <location>
        <begin position="595"/>
        <end position="645"/>
    </location>
</feature>
<feature type="compositionally biased region" description="Low complexity" evidence="2">
    <location>
        <begin position="250"/>
        <end position="271"/>
    </location>
</feature>
<feature type="compositionally biased region" description="Low complexity" evidence="2">
    <location>
        <begin position="1205"/>
        <end position="1219"/>
    </location>
</feature>
<evidence type="ECO:0000256" key="1">
    <source>
        <dbReference type="SAM" id="Coils"/>
    </source>
</evidence>
<reference evidence="5" key="1">
    <citation type="submission" date="2021-02" db="EMBL/GenBank/DDBJ databases">
        <authorList>
            <person name="Nowell W R."/>
        </authorList>
    </citation>
    <scope>NUCLEOTIDE SEQUENCE</scope>
</reference>
<feature type="compositionally biased region" description="Polar residues" evidence="2">
    <location>
        <begin position="235"/>
        <end position="249"/>
    </location>
</feature>
<feature type="compositionally biased region" description="Polar residues" evidence="2">
    <location>
        <begin position="757"/>
        <end position="769"/>
    </location>
</feature>
<dbReference type="InterPro" id="IPR004012">
    <property type="entry name" value="Run_dom"/>
</dbReference>
<evidence type="ECO:0000313" key="7">
    <source>
        <dbReference type="Proteomes" id="UP000663852"/>
    </source>
</evidence>
<dbReference type="InterPro" id="IPR047343">
    <property type="entry name" value="RUSC1_2"/>
</dbReference>
<dbReference type="Gene3D" id="1.20.58.900">
    <property type="match status" value="1"/>
</dbReference>
<feature type="region of interest" description="Disordered" evidence="2">
    <location>
        <begin position="757"/>
        <end position="778"/>
    </location>
</feature>
<dbReference type="EMBL" id="CAJNOJ010000038">
    <property type="protein sequence ID" value="CAF0922599.1"/>
    <property type="molecule type" value="Genomic_DNA"/>
</dbReference>
<keyword evidence="1" id="KW-0175">Coiled coil</keyword>
<feature type="compositionally biased region" description="Polar residues" evidence="2">
    <location>
        <begin position="625"/>
        <end position="645"/>
    </location>
</feature>
<evidence type="ECO:0000313" key="4">
    <source>
        <dbReference type="EMBL" id="CAF0891527.1"/>
    </source>
</evidence>
<feature type="coiled-coil region" evidence="1">
    <location>
        <begin position="10"/>
        <end position="40"/>
    </location>
</feature>
<feature type="compositionally biased region" description="Low complexity" evidence="2">
    <location>
        <begin position="470"/>
        <end position="484"/>
    </location>
</feature>
<dbReference type="PANTHER" id="PTHR15591:SF13">
    <property type="entry name" value="RUN DOMAIN-CONTAINING PROTEIN"/>
    <property type="match status" value="1"/>
</dbReference>
<dbReference type="PROSITE" id="PS50826">
    <property type="entry name" value="RUN"/>
    <property type="match status" value="1"/>
</dbReference>
<evidence type="ECO:0000256" key="2">
    <source>
        <dbReference type="SAM" id="MobiDB-lite"/>
    </source>
</evidence>
<feature type="compositionally biased region" description="Polar residues" evidence="2">
    <location>
        <begin position="1136"/>
        <end position="1146"/>
    </location>
</feature>
<dbReference type="Proteomes" id="UP000663828">
    <property type="component" value="Unassembled WGS sequence"/>
</dbReference>
<feature type="domain" description="RUN" evidence="3">
    <location>
        <begin position="885"/>
        <end position="1027"/>
    </location>
</feature>
<evidence type="ECO:0000313" key="5">
    <source>
        <dbReference type="EMBL" id="CAF0922599.1"/>
    </source>
</evidence>
<dbReference type="InterPro" id="IPR037213">
    <property type="entry name" value="Run_dom_sf"/>
</dbReference>
<feature type="compositionally biased region" description="Polar residues" evidence="2">
    <location>
        <begin position="366"/>
        <end position="400"/>
    </location>
</feature>
<evidence type="ECO:0000313" key="6">
    <source>
        <dbReference type="Proteomes" id="UP000663828"/>
    </source>
</evidence>
<feature type="compositionally biased region" description="Polar residues" evidence="2">
    <location>
        <begin position="485"/>
        <end position="495"/>
    </location>
</feature>
<dbReference type="PANTHER" id="PTHR15591">
    <property type="entry name" value="RUN AND SH3 DOMAIN CONTAINING"/>
    <property type="match status" value="1"/>
</dbReference>
<feature type="compositionally biased region" description="Basic residues" evidence="2">
    <location>
        <begin position="157"/>
        <end position="174"/>
    </location>
</feature>
<feature type="compositionally biased region" description="Polar residues" evidence="2">
    <location>
        <begin position="324"/>
        <end position="341"/>
    </location>
</feature>
<feature type="compositionally biased region" description="Polar residues" evidence="2">
    <location>
        <begin position="412"/>
        <end position="426"/>
    </location>
</feature>
<keyword evidence="6" id="KW-1185">Reference proteome</keyword>
<dbReference type="OrthoDB" id="10027289at2759"/>
<feature type="region of interest" description="Disordered" evidence="2">
    <location>
        <begin position="457"/>
        <end position="501"/>
    </location>
</feature>
<dbReference type="SUPFAM" id="SSF140741">
    <property type="entry name" value="RUN domain-like"/>
    <property type="match status" value="1"/>
</dbReference>